<accession>A0A448XEE3</accession>
<evidence type="ECO:0000313" key="3">
    <source>
        <dbReference type="Proteomes" id="UP000784294"/>
    </source>
</evidence>
<evidence type="ECO:0000256" key="1">
    <source>
        <dbReference type="SAM" id="MobiDB-lite"/>
    </source>
</evidence>
<proteinExistence type="predicted"/>
<gene>
    <name evidence="2" type="ORF">PXEA_LOCUS28251</name>
</gene>
<evidence type="ECO:0000313" key="2">
    <source>
        <dbReference type="EMBL" id="VEL34811.1"/>
    </source>
</evidence>
<protein>
    <submittedName>
        <fullName evidence="2">Uncharacterized protein</fullName>
    </submittedName>
</protein>
<organism evidence="2 3">
    <name type="scientific">Protopolystoma xenopodis</name>
    <dbReference type="NCBI Taxonomy" id="117903"/>
    <lineage>
        <taxon>Eukaryota</taxon>
        <taxon>Metazoa</taxon>
        <taxon>Spiralia</taxon>
        <taxon>Lophotrochozoa</taxon>
        <taxon>Platyhelminthes</taxon>
        <taxon>Monogenea</taxon>
        <taxon>Polyopisthocotylea</taxon>
        <taxon>Polystomatidea</taxon>
        <taxon>Polystomatidae</taxon>
        <taxon>Protopolystoma</taxon>
    </lineage>
</organism>
<sequence length="288" mass="31641">MRRVSTSRRRRSILVSPTERCVMPCASGISLFCQARPSCRHIANAADRHKQTHGHQRVQITLYPLRSNRPAERIGSGITFHSATESTESASFQLWPHVNQTVVMGDGKAHLEASHHTQPKSRPATMASSGAFVWPCDFWASGVVAGRAKPRRGGAARGPKGPSTSRLACSAHKKPARLSAHLSRRFAALSSLIALRPRMSASASKRWLSACRHSHVSILVFVCQSGGRADNPFVHNRLSRLSDGSKHSDSDRFDLCSLVHAGAVHEQMIARPGKCLSCWGKWEYHFVS</sequence>
<feature type="region of interest" description="Disordered" evidence="1">
    <location>
        <begin position="149"/>
        <end position="169"/>
    </location>
</feature>
<name>A0A448XEE3_9PLAT</name>
<dbReference type="EMBL" id="CAAALY010248446">
    <property type="protein sequence ID" value="VEL34811.1"/>
    <property type="molecule type" value="Genomic_DNA"/>
</dbReference>
<comment type="caution">
    <text evidence="2">The sequence shown here is derived from an EMBL/GenBank/DDBJ whole genome shotgun (WGS) entry which is preliminary data.</text>
</comment>
<dbReference type="Proteomes" id="UP000784294">
    <property type="component" value="Unassembled WGS sequence"/>
</dbReference>
<dbReference type="AlphaFoldDB" id="A0A448XEE3"/>
<keyword evidence="3" id="KW-1185">Reference proteome</keyword>
<reference evidence="2" key="1">
    <citation type="submission" date="2018-11" db="EMBL/GenBank/DDBJ databases">
        <authorList>
            <consortium name="Pathogen Informatics"/>
        </authorList>
    </citation>
    <scope>NUCLEOTIDE SEQUENCE</scope>
</reference>